<dbReference type="Proteomes" id="UP001064489">
    <property type="component" value="Chromosome 13"/>
</dbReference>
<keyword evidence="5" id="KW-1185">Reference proteome</keyword>
<name>A0AAD5JFJ3_ACENE</name>
<dbReference type="AlphaFoldDB" id="A0AAD5JFJ3"/>
<feature type="compositionally biased region" description="Basic and acidic residues" evidence="3">
    <location>
        <begin position="140"/>
        <end position="152"/>
    </location>
</feature>
<evidence type="ECO:0000313" key="4">
    <source>
        <dbReference type="EMBL" id="KAI9198116.1"/>
    </source>
</evidence>
<gene>
    <name evidence="4" type="ORF">LWI28_010508</name>
</gene>
<evidence type="ECO:0000313" key="5">
    <source>
        <dbReference type="Proteomes" id="UP001064489"/>
    </source>
</evidence>
<dbReference type="GO" id="GO:0005524">
    <property type="term" value="F:ATP binding"/>
    <property type="evidence" value="ECO:0007669"/>
    <property type="project" value="UniProtKB-KW"/>
</dbReference>
<proteinExistence type="predicted"/>
<comment type="caution">
    <text evidence="4">The sequence shown here is derived from an EMBL/GenBank/DDBJ whole genome shotgun (WGS) entry which is preliminary data.</text>
</comment>
<accession>A0AAD5JFJ3</accession>
<dbReference type="EMBL" id="JAJSOW010000002">
    <property type="protein sequence ID" value="KAI9198116.1"/>
    <property type="molecule type" value="Genomic_DNA"/>
</dbReference>
<reference evidence="4 5" key="1">
    <citation type="journal article" date="2022" name="Plant J.">
        <title>Strategies of tolerance reflected in two North American maple genomes.</title>
        <authorList>
            <person name="McEvoy S.L."/>
            <person name="Sezen U.U."/>
            <person name="Trouern-Trend A."/>
            <person name="McMahon S.M."/>
            <person name="Schaberg P.G."/>
            <person name="Yang J."/>
            <person name="Wegrzyn J.L."/>
            <person name="Swenson N.G."/>
        </authorList>
    </citation>
    <scope>NUCLEOTIDE SEQUENCE [LARGE SCALE GENOMIC DNA]</scope>
    <source>
        <strain evidence="4">91603</strain>
    </source>
</reference>
<dbReference type="PANTHER" id="PTHR45639">
    <property type="entry name" value="HSC70CB, ISOFORM G-RELATED"/>
    <property type="match status" value="1"/>
</dbReference>
<feature type="region of interest" description="Disordered" evidence="3">
    <location>
        <begin position="123"/>
        <end position="152"/>
    </location>
</feature>
<dbReference type="GO" id="GO:0140662">
    <property type="term" value="F:ATP-dependent protein folding chaperone"/>
    <property type="evidence" value="ECO:0007669"/>
    <property type="project" value="InterPro"/>
</dbReference>
<sequence length="152" mass="17293">MDDSETRRDASSTSEVNAKSDHTPAVANDDELFDPIENRYKEEEEARAEATRDLLKCATDNKMVVGSLPSSVRDEVIEECNKSEQWLQEKTREQNSLPKYADPVLWSSQIKRKLEALDATCKYIMRSKPSPQGRDGANGPDRRRKSDDMQVD</sequence>
<keyword evidence="1" id="KW-0547">Nucleotide-binding</keyword>
<organism evidence="4 5">
    <name type="scientific">Acer negundo</name>
    <name type="common">Box elder</name>
    <dbReference type="NCBI Taxonomy" id="4023"/>
    <lineage>
        <taxon>Eukaryota</taxon>
        <taxon>Viridiplantae</taxon>
        <taxon>Streptophyta</taxon>
        <taxon>Embryophyta</taxon>
        <taxon>Tracheophyta</taxon>
        <taxon>Spermatophyta</taxon>
        <taxon>Magnoliopsida</taxon>
        <taxon>eudicotyledons</taxon>
        <taxon>Gunneridae</taxon>
        <taxon>Pentapetalae</taxon>
        <taxon>rosids</taxon>
        <taxon>malvids</taxon>
        <taxon>Sapindales</taxon>
        <taxon>Sapindaceae</taxon>
        <taxon>Hippocastanoideae</taxon>
        <taxon>Acereae</taxon>
        <taxon>Acer</taxon>
    </lineage>
</organism>
<protein>
    <submittedName>
        <fullName evidence="4">Uncharacterized protein</fullName>
    </submittedName>
</protein>
<dbReference type="PANTHER" id="PTHR45639:SF15">
    <property type="entry name" value="HEAT SHOCK 70 KDA PROTEIN 16"/>
    <property type="match status" value="1"/>
</dbReference>
<feature type="region of interest" description="Disordered" evidence="3">
    <location>
        <begin position="1"/>
        <end position="33"/>
    </location>
</feature>
<dbReference type="InterPro" id="IPR013126">
    <property type="entry name" value="Hsp_70_fam"/>
</dbReference>
<evidence type="ECO:0000256" key="1">
    <source>
        <dbReference type="ARBA" id="ARBA00022741"/>
    </source>
</evidence>
<dbReference type="GO" id="GO:0005634">
    <property type="term" value="C:nucleus"/>
    <property type="evidence" value="ECO:0007669"/>
    <property type="project" value="TreeGrafter"/>
</dbReference>
<keyword evidence="2" id="KW-0067">ATP-binding</keyword>
<feature type="compositionally biased region" description="Basic and acidic residues" evidence="3">
    <location>
        <begin position="1"/>
        <end position="10"/>
    </location>
</feature>
<evidence type="ECO:0000256" key="3">
    <source>
        <dbReference type="SAM" id="MobiDB-lite"/>
    </source>
</evidence>
<dbReference type="GO" id="GO:0005829">
    <property type="term" value="C:cytosol"/>
    <property type="evidence" value="ECO:0007669"/>
    <property type="project" value="TreeGrafter"/>
</dbReference>
<evidence type="ECO:0000256" key="2">
    <source>
        <dbReference type="ARBA" id="ARBA00022840"/>
    </source>
</evidence>